<name>A0A834VL74_9PLEO</name>
<dbReference type="Proteomes" id="UP000245464">
    <property type="component" value="Chromosome 10"/>
</dbReference>
<dbReference type="KEGG" id="ptrr:90955056"/>
<dbReference type="GeneID" id="90955056"/>
<evidence type="ECO:0000313" key="3">
    <source>
        <dbReference type="Proteomes" id="UP000245464"/>
    </source>
</evidence>
<proteinExistence type="predicted"/>
<accession>A0A834VL74</accession>
<dbReference type="EMBL" id="NQIK02000010">
    <property type="protein sequence ID" value="KAF7565882.1"/>
    <property type="molecule type" value="Genomic_DNA"/>
</dbReference>
<comment type="caution">
    <text evidence="2">The sequence shown here is derived from an EMBL/GenBank/DDBJ whole genome shotgun (WGS) entry which is preliminary data.</text>
</comment>
<gene>
    <name evidence="2" type="ORF">PtrM4_053160</name>
</gene>
<dbReference type="AlphaFoldDB" id="A0A834VL74"/>
<protein>
    <submittedName>
        <fullName evidence="2">Dimer-Tnp-hAT domain containing protein</fullName>
    </submittedName>
</protein>
<dbReference type="SUPFAM" id="SSF53098">
    <property type="entry name" value="Ribonuclease H-like"/>
    <property type="match status" value="1"/>
</dbReference>
<dbReference type="InterPro" id="IPR012337">
    <property type="entry name" value="RNaseH-like_sf"/>
</dbReference>
<dbReference type="InterPro" id="IPR008906">
    <property type="entry name" value="HATC_C_dom"/>
</dbReference>
<evidence type="ECO:0000259" key="1">
    <source>
        <dbReference type="Pfam" id="PF05699"/>
    </source>
</evidence>
<dbReference type="RefSeq" id="XP_065959551.1">
    <property type="nucleotide sequence ID" value="XM_066104987.1"/>
</dbReference>
<dbReference type="Pfam" id="PF05699">
    <property type="entry name" value="Dimer_Tnp_hAT"/>
    <property type="match status" value="1"/>
</dbReference>
<dbReference type="GO" id="GO:0046983">
    <property type="term" value="F:protein dimerization activity"/>
    <property type="evidence" value="ECO:0007669"/>
    <property type="project" value="InterPro"/>
</dbReference>
<organism evidence="2 3">
    <name type="scientific">Pyrenophora tritici-repentis</name>
    <dbReference type="NCBI Taxonomy" id="45151"/>
    <lineage>
        <taxon>Eukaryota</taxon>
        <taxon>Fungi</taxon>
        <taxon>Dikarya</taxon>
        <taxon>Ascomycota</taxon>
        <taxon>Pezizomycotina</taxon>
        <taxon>Dothideomycetes</taxon>
        <taxon>Pleosporomycetidae</taxon>
        <taxon>Pleosporales</taxon>
        <taxon>Pleosporineae</taxon>
        <taxon>Pleosporaceae</taxon>
        <taxon>Pyrenophora</taxon>
    </lineage>
</organism>
<evidence type="ECO:0000313" key="2">
    <source>
        <dbReference type="EMBL" id="KAF7565882.1"/>
    </source>
</evidence>
<sequence length="228" mass="26280">MEDPHSNDEEGYDEYLRWRNFELKWSKTVKLRPKYPTLARFAIDILIVLATSCECERMFSELGDLLAPRRRNIGSQLLAALQCIRSWMRDGKRLPARATALSDDDLKRLYDLASWDKPEETESTFGSRSSKSGDEHKIETYPSEKNKYLRIDLETEFEKWQRKRSVEEESDISRPVKMVKVGKSSKSTQIPDQIPIALQASAVPRSLRSEGLAWIRGLELAEADTMPP</sequence>
<reference evidence="2" key="1">
    <citation type="journal article" date="2018" name="BMC Genomics">
        <title>Comparative genomics of the wheat fungal pathogen Pyrenophora tritici-repentis reveals chromosomal variations and genome plasticity.</title>
        <authorList>
            <person name="Moolhuijzen P."/>
            <person name="See P.T."/>
            <person name="Hane J.K."/>
            <person name="Shi G."/>
            <person name="Liu Z."/>
            <person name="Oliver R.P."/>
            <person name="Moffat C.S."/>
        </authorList>
    </citation>
    <scope>NUCLEOTIDE SEQUENCE [LARGE SCALE GENOMIC DNA]</scope>
    <source>
        <strain evidence="2">M4</strain>
    </source>
</reference>
<feature type="domain" description="HAT C-terminal dimerisation" evidence="1">
    <location>
        <begin position="23"/>
        <end position="88"/>
    </location>
</feature>